<dbReference type="InterPro" id="IPR036065">
    <property type="entry name" value="BolA-like_sf"/>
</dbReference>
<dbReference type="EMBL" id="HBUF01089209">
    <property type="protein sequence ID" value="CAG6635207.1"/>
    <property type="molecule type" value="Transcribed_RNA"/>
</dbReference>
<dbReference type="EMBL" id="HBUF01524374">
    <property type="protein sequence ID" value="CAG6749781.1"/>
    <property type="molecule type" value="Transcribed_RNA"/>
</dbReference>
<evidence type="ECO:0000256" key="2">
    <source>
        <dbReference type="RuleBase" id="RU003860"/>
    </source>
</evidence>
<feature type="chain" id="PRO_5036262697" evidence="4">
    <location>
        <begin position="20"/>
        <end position="135"/>
    </location>
</feature>
<comment type="similarity">
    <text evidence="1 2">Belongs to the BolA/IbaG family.</text>
</comment>
<dbReference type="Pfam" id="PF01722">
    <property type="entry name" value="BolA"/>
    <property type="match status" value="1"/>
</dbReference>
<dbReference type="EMBL" id="HBUF01089213">
    <property type="protein sequence ID" value="CAG6635227.1"/>
    <property type="molecule type" value="Transcribed_RNA"/>
</dbReference>
<name>A0A8D8ZPS2_9HEMI</name>
<dbReference type="PANTHER" id="PTHR46229">
    <property type="entry name" value="BOLA TRANSCRIPTION REGULATOR"/>
    <property type="match status" value="1"/>
</dbReference>
<evidence type="ECO:0000256" key="1">
    <source>
        <dbReference type="ARBA" id="ARBA00005578"/>
    </source>
</evidence>
<accession>A0A8D8ZPS2</accession>
<dbReference type="EMBL" id="HBUF01341416">
    <property type="protein sequence ID" value="CAG6704088.1"/>
    <property type="molecule type" value="Transcribed_RNA"/>
</dbReference>
<keyword evidence="4" id="KW-0732">Signal</keyword>
<dbReference type="EMBL" id="HBUF01341415">
    <property type="protein sequence ID" value="CAG6704086.1"/>
    <property type="molecule type" value="Transcribed_RNA"/>
</dbReference>
<dbReference type="EMBL" id="HBUF01089211">
    <property type="protein sequence ID" value="CAG6635217.1"/>
    <property type="molecule type" value="Transcribed_RNA"/>
</dbReference>
<feature type="signal peptide" evidence="4">
    <location>
        <begin position="1"/>
        <end position="19"/>
    </location>
</feature>
<dbReference type="InterPro" id="IPR050961">
    <property type="entry name" value="BolA/IbaG_stress_morph_reg"/>
</dbReference>
<dbReference type="PANTHER" id="PTHR46229:SF2">
    <property type="entry name" value="BOLA-LIKE PROTEIN 1"/>
    <property type="match status" value="1"/>
</dbReference>
<dbReference type="AlphaFoldDB" id="A0A8D8ZPS2"/>
<evidence type="ECO:0000256" key="3">
    <source>
        <dbReference type="SAM" id="MobiDB-lite"/>
    </source>
</evidence>
<proteinExistence type="inferred from homology"/>
<protein>
    <submittedName>
        <fullName evidence="5">Protein BolA homolog</fullName>
    </submittedName>
</protein>
<dbReference type="Gene3D" id="3.10.20.90">
    <property type="entry name" value="Phosphatidylinositol 3-kinase Catalytic Subunit, Chain A, domain 1"/>
    <property type="match status" value="1"/>
</dbReference>
<dbReference type="EMBL" id="HBUF01089212">
    <property type="protein sequence ID" value="CAG6635222.1"/>
    <property type="molecule type" value="Transcribed_RNA"/>
</dbReference>
<organism evidence="5">
    <name type="scientific">Cacopsylla melanoneura</name>
    <dbReference type="NCBI Taxonomy" id="428564"/>
    <lineage>
        <taxon>Eukaryota</taxon>
        <taxon>Metazoa</taxon>
        <taxon>Ecdysozoa</taxon>
        <taxon>Arthropoda</taxon>
        <taxon>Hexapoda</taxon>
        <taxon>Insecta</taxon>
        <taxon>Pterygota</taxon>
        <taxon>Neoptera</taxon>
        <taxon>Paraneoptera</taxon>
        <taxon>Hemiptera</taxon>
        <taxon>Sternorrhyncha</taxon>
        <taxon>Psylloidea</taxon>
        <taxon>Psyllidae</taxon>
        <taxon>Psyllinae</taxon>
        <taxon>Cacopsylla</taxon>
    </lineage>
</organism>
<feature type="region of interest" description="Disordered" evidence="3">
    <location>
        <begin position="115"/>
        <end position="135"/>
    </location>
</feature>
<reference evidence="5" key="1">
    <citation type="submission" date="2021-05" db="EMBL/GenBank/DDBJ databases">
        <authorList>
            <person name="Alioto T."/>
            <person name="Alioto T."/>
            <person name="Gomez Garrido J."/>
        </authorList>
    </citation>
    <scope>NUCLEOTIDE SEQUENCE</scope>
</reference>
<dbReference type="EMBL" id="HBUF01089215">
    <property type="protein sequence ID" value="CAG6635237.1"/>
    <property type="molecule type" value="Transcribed_RNA"/>
</dbReference>
<dbReference type="EMBL" id="HBUF01089210">
    <property type="protein sequence ID" value="CAG6635212.1"/>
    <property type="molecule type" value="Transcribed_RNA"/>
</dbReference>
<dbReference type="EMBL" id="HBUF01524373">
    <property type="protein sequence ID" value="CAG6749780.1"/>
    <property type="molecule type" value="Transcribed_RNA"/>
</dbReference>
<evidence type="ECO:0000256" key="4">
    <source>
        <dbReference type="SAM" id="SignalP"/>
    </source>
</evidence>
<dbReference type="SUPFAM" id="SSF82657">
    <property type="entry name" value="BolA-like"/>
    <property type="match status" value="1"/>
</dbReference>
<evidence type="ECO:0000313" key="5">
    <source>
        <dbReference type="EMBL" id="CAG6749781.1"/>
    </source>
</evidence>
<sequence length="135" mass="15263">MVKVLSGLFLCSRLMSVTSQFPKNRVTLLIEVILKNHLKPTHLEVINESFSHTGISPLDEPELSSHYKLVVVSPLFENKSIVQCHRMVQQPLQDAEVFNLIHALQIVARTPEAWKKNQDVPEAPKCQGGDGRRKN</sequence>
<dbReference type="InterPro" id="IPR002634">
    <property type="entry name" value="BolA"/>
</dbReference>
<dbReference type="EMBL" id="HBUF01089214">
    <property type="protein sequence ID" value="CAG6635232.1"/>
    <property type="molecule type" value="Transcribed_RNA"/>
</dbReference>